<evidence type="ECO:0000313" key="2">
    <source>
        <dbReference type="Proteomes" id="UP000314294"/>
    </source>
</evidence>
<evidence type="ECO:0000313" key="1">
    <source>
        <dbReference type="EMBL" id="TNN46141.1"/>
    </source>
</evidence>
<comment type="caution">
    <text evidence="1">The sequence shown here is derived from an EMBL/GenBank/DDBJ whole genome shotgun (WGS) entry which is preliminary data.</text>
</comment>
<organism evidence="1 2">
    <name type="scientific">Liparis tanakae</name>
    <name type="common">Tanaka's snailfish</name>
    <dbReference type="NCBI Taxonomy" id="230148"/>
    <lineage>
        <taxon>Eukaryota</taxon>
        <taxon>Metazoa</taxon>
        <taxon>Chordata</taxon>
        <taxon>Craniata</taxon>
        <taxon>Vertebrata</taxon>
        <taxon>Euteleostomi</taxon>
        <taxon>Actinopterygii</taxon>
        <taxon>Neopterygii</taxon>
        <taxon>Teleostei</taxon>
        <taxon>Neoteleostei</taxon>
        <taxon>Acanthomorphata</taxon>
        <taxon>Eupercaria</taxon>
        <taxon>Perciformes</taxon>
        <taxon>Cottioidei</taxon>
        <taxon>Cottales</taxon>
        <taxon>Liparidae</taxon>
        <taxon>Liparis</taxon>
    </lineage>
</organism>
<protein>
    <submittedName>
        <fullName evidence="1">Uncharacterized protein</fullName>
    </submittedName>
</protein>
<dbReference type="AlphaFoldDB" id="A0A4Z2FYS0"/>
<name>A0A4Z2FYS0_9TELE</name>
<sequence length="67" mass="7862">MTFPHLHGVKRKRAPCGRYHAWLLVEQNNVSDVTFSWRSFSRQSFTLPARGTIVCVRLHQTLQREPL</sequence>
<dbReference type="Proteomes" id="UP000314294">
    <property type="component" value="Unassembled WGS sequence"/>
</dbReference>
<accession>A0A4Z2FYS0</accession>
<proteinExistence type="predicted"/>
<keyword evidence="2" id="KW-1185">Reference proteome</keyword>
<reference evidence="1 2" key="1">
    <citation type="submission" date="2019-03" db="EMBL/GenBank/DDBJ databases">
        <title>First draft genome of Liparis tanakae, snailfish: a comprehensive survey of snailfish specific genes.</title>
        <authorList>
            <person name="Kim W."/>
            <person name="Song I."/>
            <person name="Jeong J.-H."/>
            <person name="Kim D."/>
            <person name="Kim S."/>
            <person name="Ryu S."/>
            <person name="Song J.Y."/>
            <person name="Lee S.K."/>
        </authorList>
    </citation>
    <scope>NUCLEOTIDE SEQUENCE [LARGE SCALE GENOMIC DNA]</scope>
    <source>
        <tissue evidence="1">Muscle</tissue>
    </source>
</reference>
<dbReference type="EMBL" id="SRLO01000805">
    <property type="protein sequence ID" value="TNN46141.1"/>
    <property type="molecule type" value="Genomic_DNA"/>
</dbReference>
<gene>
    <name evidence="1" type="ORF">EYF80_043646</name>
</gene>